<accession>A0A8H5UYA1</accession>
<comment type="caution">
    <text evidence="1">The sequence shown here is derived from an EMBL/GenBank/DDBJ whole genome shotgun (WGS) entry which is preliminary data.</text>
</comment>
<name>A0A8H5UYA1_GIBSU</name>
<gene>
    <name evidence="1" type="ORF">FSUBG_7000</name>
</gene>
<proteinExistence type="predicted"/>
<dbReference type="GeneID" id="59319978"/>
<reference evidence="1 2" key="1">
    <citation type="submission" date="2020-05" db="EMBL/GenBank/DDBJ databases">
        <title>Identification and distribution of gene clusters putatively required for synthesis of sphingolipid metabolism inhibitors in phylogenetically diverse species of the filamentous fungus Fusarium.</title>
        <authorList>
            <person name="Kim H.-S."/>
            <person name="Busman M."/>
            <person name="Brown D.W."/>
            <person name="Divon H."/>
            <person name="Uhlig S."/>
            <person name="Proctor R.H."/>
        </authorList>
    </citation>
    <scope>NUCLEOTIDE SEQUENCE [LARGE SCALE GENOMIC DNA]</scope>
    <source>
        <strain evidence="1 2">NRRL 66333</strain>
    </source>
</reference>
<dbReference type="AlphaFoldDB" id="A0A8H5UYA1"/>
<protein>
    <submittedName>
        <fullName evidence="1">Uncharacterized protein</fullName>
    </submittedName>
</protein>
<keyword evidence="2" id="KW-1185">Reference proteome</keyword>
<dbReference type="OrthoDB" id="3029913at2759"/>
<dbReference type="RefSeq" id="XP_036537440.1">
    <property type="nucleotide sequence ID" value="XM_036685260.1"/>
</dbReference>
<sequence>MTPRARQKAALEARHRLQELDGGAQGQILQLQSYNVPSLPAGDYTISIKQEIEIKGQGKHEVKNQSTPNREFTVDGPRFLIPEQDVLSVYPTPGSIEANNVLPHITLREPSLPWERYVQKEERKPAKQDDGIVPWVALFAFEQGELLGDSNLIPGSSRDPTTGVFNVKLADLILHGDGSVKFPLQESPKGTSNDTIKHDDKPLISTEEMDRVSLDVILVRPEVFKPLVHDKYNEDGKLELPEGATGDISRYKYLTHLRKDFGDSDGLDAKSHSVVISHRTPPADTATRTTIVVHLLSLEGWEDLATRIDHQTEAVALISLYSWTYDVPPSSPITFNQVFRGLAKGPTTKTGTSVPDEALGLQWQDDFRMLRAPQEMIAKLDQNNVLFAKSTQIMKNRLVDGYSVVRHVLQTGEIAPAFSRGPLTPVPVADNILLDDFQQQMQRVLKLERSETSQTPERKGYAQSLHGKDFEIMDRDLGIVDISYSSAWQLGRLLSLSNQEFSSAVTKLRREVVDGAIVESLFNNHFDGEASFKDLHSFMESSRTASFYGNTATNPALSSQPPELPRAFRSAAMPGLTTKHKFKSNAEATMKVIDSMSTRVEQAASSQDLTSATGEAQIFNELNTPNSSTFPVILKQLLDFKYLDCIPIHYLITDPSHLPEESMRFFYVDPNWINAMIDGALSVGNTLEIGGQDVFKLMIKNAVNEYEKRELSIEKAAHKPQIPKFGLFIRSSTVMSWKDLNISAPFPKGWKGDKLEILSTRRVAKDTIMILLDRCPEDVVTVEDIPIKTSPEEKEEMAKQVENANADPIYLLDSITIAQPPHQQCFALGTSLRATTLEISGFWDIDPDHVGADAKWGALQAPTSQFQRGRGGSQIYDWDNKIIRVVDLMKMIMTTMKDKSKVNRIETPGPVLFALNMGSSVLKMSIAKLRQGESLPKWPVVPDALQTLSMSQADEEQVMSSANSLLGLWSRPYPVIKESGSLMVVKRHPDEQHGYTIHAVASFEALRQAQLKSAEEYIVAVPSPPHKAVPLVLHKQTTGPVSDEVEEDPNLAYTMSYVVSVTKHDSVDIINKSKIDGTKLDLGIKIRWFRSRKAAISAISEVAIEIQEAGDRITRYSGSGVKLLNRARWRAGIQVQQNQKLRVSVQPRGKADAWTVGDINGMCVLIPGLSGKRNPEDPPDSALEVIFEVKVTVKVTENGFAGKVILPVGGERSS</sequence>
<dbReference type="EMBL" id="JAAOAV010000084">
    <property type="protein sequence ID" value="KAF5603902.1"/>
    <property type="molecule type" value="Genomic_DNA"/>
</dbReference>
<dbReference type="Proteomes" id="UP000547976">
    <property type="component" value="Unassembled WGS sequence"/>
</dbReference>
<evidence type="ECO:0000313" key="1">
    <source>
        <dbReference type="EMBL" id="KAF5603902.1"/>
    </source>
</evidence>
<organism evidence="1 2">
    <name type="scientific">Gibberella subglutinans</name>
    <name type="common">Fusarium subglutinans</name>
    <dbReference type="NCBI Taxonomy" id="42677"/>
    <lineage>
        <taxon>Eukaryota</taxon>
        <taxon>Fungi</taxon>
        <taxon>Dikarya</taxon>
        <taxon>Ascomycota</taxon>
        <taxon>Pezizomycotina</taxon>
        <taxon>Sordariomycetes</taxon>
        <taxon>Hypocreomycetidae</taxon>
        <taxon>Hypocreales</taxon>
        <taxon>Nectriaceae</taxon>
        <taxon>Fusarium</taxon>
        <taxon>Fusarium fujikuroi species complex</taxon>
    </lineage>
</organism>
<evidence type="ECO:0000313" key="2">
    <source>
        <dbReference type="Proteomes" id="UP000547976"/>
    </source>
</evidence>